<keyword evidence="3" id="KW-1185">Reference proteome</keyword>
<gene>
    <name evidence="2" type="ORF">RcapNL_0009</name>
</gene>
<reference evidence="2 3" key="1">
    <citation type="submission" date="2011-11" db="EMBL/GenBank/DDBJ databases">
        <authorList>
            <person name="Hynes A.P."/>
            <person name="Lang A.S."/>
        </authorList>
    </citation>
    <scope>NUCLEOTIDE SEQUENCE [LARGE SCALE GENOMIC DNA]</scope>
</reference>
<protein>
    <submittedName>
        <fullName evidence="2">Uncharacterized protein</fullName>
    </submittedName>
</protein>
<accession>H6WBL2</accession>
<dbReference type="Proteomes" id="UP000007518">
    <property type="component" value="Segment"/>
</dbReference>
<evidence type="ECO:0000313" key="3">
    <source>
        <dbReference type="Proteomes" id="UP000007518"/>
    </source>
</evidence>
<evidence type="ECO:0000256" key="1">
    <source>
        <dbReference type="SAM" id="MobiDB-lite"/>
    </source>
</evidence>
<dbReference type="EMBL" id="JQ066768">
    <property type="protein sequence ID" value="AFA44849.1"/>
    <property type="molecule type" value="Genomic_DNA"/>
</dbReference>
<proteinExistence type="predicted"/>
<sequence length="73" mass="7637">MTRVRFLRAHRMYMPGETAGFSDADAEALIAAGKAVNADAAMVEAQEPAADTEAAEVQAEAAYEAAPPAKKRG</sequence>
<dbReference type="RefSeq" id="YP_007518391.1">
    <property type="nucleotide sequence ID" value="NC_020489.1"/>
</dbReference>
<feature type="region of interest" description="Disordered" evidence="1">
    <location>
        <begin position="52"/>
        <end position="73"/>
    </location>
</feature>
<dbReference type="GeneID" id="14698214"/>
<name>H6WBL2_9CAUD</name>
<evidence type="ECO:0000313" key="2">
    <source>
        <dbReference type="EMBL" id="AFA44849.1"/>
    </source>
</evidence>
<dbReference type="KEGG" id="vg:14698214"/>
<organism evidence="2 3">
    <name type="scientific">Rhodobacter phage RcapNL</name>
    <dbReference type="NCBI Taxonomy" id="1131316"/>
    <lineage>
        <taxon>Viruses</taxon>
        <taxon>Duplodnaviria</taxon>
        <taxon>Heunggongvirae</taxon>
        <taxon>Uroviricota</taxon>
        <taxon>Caudoviricetes</taxon>
        <taxon>Capnelvirus</taxon>
        <taxon>Capnelvirus RcapNL</taxon>
    </lineage>
</organism>